<dbReference type="Pfam" id="PF17803">
    <property type="entry name" value="Cadherin_4"/>
    <property type="match status" value="11"/>
</dbReference>
<sequence>MTTTTASVTTTLNSVTDDLVLTGTADINGTGNSRNNVITGNSGANVLNGLAGADTLVGGEGDDTYIVDSGADVVVEKAGEGTDTVQASVSTTLSENVENLVLTGNASTAGSGNAQDNSITGNNGSNALNGGGGNDTLVGNGGNDALDGGSGADSLQGGTGDDSYVIDDAGDVVSEAAGAGNDTVRSSISYGLTDNVEQLILTGDAAIDGTGNALDNVLTGNIGNNSLSGGAGNDSLIGGQGADQMDGGTGNDSYVVDNAGDLVIEAAGAGTDTVQSNISYTLTGNVENLVLTGLLGIDGSGNELNNSISGNGASNTLYGLDGNDSLDGGLGADSLVGGSGDDTYVVENAGDVVVENDGEGSDKVMASASHTLGAFVENLTLTGAAAISGTGNELDNTITGNGGSNALLGGAGNDTLVDNGGNDTLDGGLGADTMQGGLGNDVYVVDDAGDLVVEAFNGGLDTVQSGIDYVLTEGVENLAMTGTQDLKGAGNALNNTITGNAGNNTINADAGVDTVNAGEGDDTVNGGDGNDLINGEGGNDTLYGDAGNDRIDGGLGADRMLGGIGDDTYVVNDGGDLVGEDEGAGIDLVESSITYTLTSNTDNLTLTGTAELNGAGNVLNNVINGNAANNSLDGLEGNDTLHGNAGNDSLVGGEGNDFLNGGTGADSMAGNTGDDTYVVDNAGDAVNEAAGEGLDTVQSSIDYSLTSEVENLTLTGNALVSGTGNELDNTIIGNISSNALYGGLGNDTLTDAAGNDRLDGGLGADSMSGGAGNDTYVVDNAGDLVTEGVNTGVDTVESSIDYTLAANVDNLVLTGSSDLVGHGNALNNVITGNSGNNITSAGAGIDTVNAGEGNDVASGGDGNDALNGEAGDDQLDGDAGNDLLNGGLGSDRMAGGLGDDTFVVDNDGDIVLEAGTAGTDVVNSSITYTLTDNVENLVLTGAADINGSGNELNNIINGNLGANVLDGKAGNDTINGNVGADTLVGGEGNDALSGDAGDDALNGDAGNDVLNGGVGADTMAGGSGDDTYIVDSAADVVNELEAEGLDTVQAGVNHTLADNVENLVLTGTVNTNGAGNALDNVITGNAGSNQLNGGAGNDTLLAGIGNDTLDGGTGADNLQGGAGNDGYVVDEAGDVVLEALNAGTDTVTSSIDYVLGANLENLVLAGLDDLDGTGNALGNIITGNAGANLIDGGAGADSMSGGAGDDTFIVDVSSDLANEAVGGGTDTVRAGASFTLGANVEHLVLTGTAASNGTGNALDNTITGNDAANTLAGGAGSDTINAAGGNDTVDGGLGADAMSGGTGNDSYVVDDANDTTIEIAGEGLDSVLAGISHSLAAHIENLTLTGTGAIDGSGNELDNAVTGNAGANALLGGAGNDTLAGAAGNDTLAGGTGDDTYRFNRGDGADRVNDTQGADVLRFGANIVQGDLVATQSGNDLVLGIKGTADSVVLTGWLGQTEGVNRIVFDNGSSLDRAGMVGLLGGVPVALADSVTAREDGGVVQIAAADLLANDTNPAARLVSVGASTLGATVALAGDTVQYDIGARFQELAQGEVLKDSFTYTVRDNLGRTSTAVVNVQVTGSNDGPVATLDKATLDEAQAKAVNGNVLANDTDIDKGTVLQVANAGSFTGAYGTLVLAQDGSYTYTLDASIATAPAGGVLTERFDYTATDGIATSASTLEVKVTRANQAPGAGVDAVQVLEDGAATGGNLLANDSDADAGTTLKIAAPGSYAGTYGTLVVVADGSYSYTLDNGDARVQSLAQGQQLVETFGYAVTDGVASTGSTLTVTIAGTNDAPVVTADVAQALEGGAAASGNVLANDSDVDAGTVLAVAAPGSYAGTYGKLEIAADGSYSYTLDSGNAQVQALAQGQQLEESFGFAVTDGISATSSSLKITIAGSNGAPSVTADAAQASEDGPAASGNVLANDSDIDAGTSLKVAAPGSYAGAYGTLEIAADGSYTYILDNGAAAIQSLAQGQQLLDTFSYAVTDGIANTGSTLQVTIAGTNDAPAVTADTAQASEGSAIASGNVLANDSDLDAGSKLAVAAPGNYTGTYGVLEIAADGSYVYTLDSGDARIQALAQGQQLEESFGFSVTDGIVATGSSLKITIAGSNDAPVVSADTAQASEDGAVAASGNVLDNDKDADAGAQLAVVAPGTYEGAYGTLVLALDGSYTYRLHNNDAKVQSLAQGQVVVDSFSYAATDGSIAKEAVLQVTITGADDAPSVSADAAAVAEDGAVAATGNVLANDKDADAGAQLVVGTPGSYEGAYGTLVLAVDGSYTYSLHNDDAKVQSLAQGQSVVDSFTYAATDGAGSTSAALEFTITGANDAPVVSADVAQVAANGAVSASGNVLANDTDRDAGASLVLAEAGSFAGTYGSLVLAQDGSYTYTLDSDGAAVRALAAGQSAVDSFAYAATDGIASILSSLAITVNGANEAPVVALDTAAVAAGGPGASGNVLANDRDADADTQLRVATAGTYAGKYGSLALAADGSYTYVLDSASARVHALAQGESVVESFSYTATDGVVQVVSGLDITVTGTNDAPVVVADAGQVGAGGKAPVTGNVLANDRDVDTGTKLTVSTAGSYAGIYGTLELAQDGSYSYVVNSENAVVKALELGQSLVETFLYKASDGIVSKAANLEITINGEAQKPVLQADTASITEDQFIILGNVLSNDSGKSLKVVTDVDFGNYGVLTVLPNGSFVYALASLTDKVQSLGRNASVVDHFDYTVMDGRTAIASSMDVTVLGRNDAPELAKALSDKYINFNKAFSFQLPANSFTDIDKGDTLTYSAKLANGAALPSWLKFDAATGTFSGMAPKTTSTIEVRVTATDKVAATGSTAGSMSVSDVFKLSVSHGNNGWGNGEDAPPPGKDTDKDDFGGLADLWVNLLGGSSKLEVSLPGQDAAGSGTDGQAAMLVGVQAQDGFGFPVY</sequence>
<accession>A0A7Y2P2D6</accession>
<comment type="subcellular location">
    <subcellularLocation>
        <location evidence="1">Secreted</location>
    </subcellularLocation>
</comment>
<dbReference type="SUPFAM" id="SSF51120">
    <property type="entry name" value="beta-Roll"/>
    <property type="match status" value="12"/>
</dbReference>
<keyword evidence="3" id="KW-0106">Calcium</keyword>
<dbReference type="Proteomes" id="UP000533905">
    <property type="component" value="Unassembled WGS sequence"/>
</dbReference>
<comment type="caution">
    <text evidence="6">The sequence shown here is derived from an EMBL/GenBank/DDBJ whole genome shotgun (WGS) entry which is preliminary data.</text>
</comment>
<gene>
    <name evidence="6" type="ORF">HGB41_21230</name>
</gene>
<feature type="region of interest" description="Disordered" evidence="4">
    <location>
        <begin position="105"/>
        <end position="163"/>
    </location>
</feature>
<feature type="compositionally biased region" description="Polar residues" evidence="4">
    <location>
        <begin position="105"/>
        <end position="120"/>
    </location>
</feature>
<proteinExistence type="predicted"/>
<evidence type="ECO:0000313" key="7">
    <source>
        <dbReference type="Proteomes" id="UP000533905"/>
    </source>
</evidence>
<dbReference type="InterPro" id="IPR015919">
    <property type="entry name" value="Cadherin-like_sf"/>
</dbReference>
<evidence type="ECO:0000259" key="5">
    <source>
        <dbReference type="SMART" id="SM00736"/>
    </source>
</evidence>
<keyword evidence="2" id="KW-0964">Secreted</keyword>
<dbReference type="InterPro" id="IPR010221">
    <property type="entry name" value="VCBS_dom"/>
</dbReference>
<dbReference type="GO" id="GO:0005576">
    <property type="term" value="C:extracellular region"/>
    <property type="evidence" value="ECO:0007669"/>
    <property type="project" value="UniProtKB-SubCell"/>
</dbReference>
<feature type="compositionally biased region" description="Gly residues" evidence="4">
    <location>
        <begin position="129"/>
        <end position="142"/>
    </location>
</feature>
<dbReference type="Gene3D" id="2.150.10.10">
    <property type="entry name" value="Serralysin-like metalloprotease, C-terminal"/>
    <property type="match status" value="9"/>
</dbReference>
<dbReference type="EMBL" id="JABAIV010000010">
    <property type="protein sequence ID" value="NNG25511.1"/>
    <property type="molecule type" value="Genomic_DNA"/>
</dbReference>
<keyword evidence="7" id="KW-1185">Reference proteome</keyword>
<reference evidence="6 7" key="1">
    <citation type="submission" date="2020-04" db="EMBL/GenBank/DDBJ databases">
        <title>Massilia sp. nov., a cold adapted bacteria isolated from Arctic soil.</title>
        <authorList>
            <person name="Son J."/>
            <person name="Ka J.-O."/>
        </authorList>
    </citation>
    <scope>NUCLEOTIDE SEQUENCE [LARGE SCALE GENOMIC DNA]</scope>
    <source>
        <strain evidence="6 7">ML15P13</strain>
    </source>
</reference>
<dbReference type="NCBIfam" id="NF012211">
    <property type="entry name" value="tand_rpt_95"/>
    <property type="match status" value="1"/>
</dbReference>
<dbReference type="SMART" id="SM00736">
    <property type="entry name" value="CADG"/>
    <property type="match status" value="1"/>
</dbReference>
<protein>
    <submittedName>
        <fullName evidence="6">Tandem-95 repeat protein</fullName>
    </submittedName>
</protein>
<feature type="domain" description="Dystroglycan-type cadherin-like" evidence="5">
    <location>
        <begin position="2749"/>
        <end position="2848"/>
    </location>
</feature>
<dbReference type="InterPro" id="IPR050557">
    <property type="entry name" value="RTX_toxin/Mannuronan_C5-epim"/>
</dbReference>
<dbReference type="GO" id="GO:0016020">
    <property type="term" value="C:membrane"/>
    <property type="evidence" value="ECO:0007669"/>
    <property type="project" value="InterPro"/>
</dbReference>
<dbReference type="SUPFAM" id="SSF49313">
    <property type="entry name" value="Cadherin-like"/>
    <property type="match status" value="1"/>
</dbReference>
<evidence type="ECO:0000313" key="6">
    <source>
        <dbReference type="EMBL" id="NNG25511.1"/>
    </source>
</evidence>
<evidence type="ECO:0000256" key="4">
    <source>
        <dbReference type="SAM" id="MobiDB-lite"/>
    </source>
</evidence>
<dbReference type="PRINTS" id="PR00313">
    <property type="entry name" value="CABNDNGRPT"/>
</dbReference>
<dbReference type="PANTHER" id="PTHR38340:SF1">
    <property type="entry name" value="S-LAYER PROTEIN"/>
    <property type="match status" value="1"/>
</dbReference>
<dbReference type="InterPro" id="IPR010566">
    <property type="entry name" value="Haemolys_ca-bd"/>
</dbReference>
<dbReference type="Gene3D" id="2.60.40.10">
    <property type="entry name" value="Immunoglobulins"/>
    <property type="match status" value="11"/>
</dbReference>
<dbReference type="Pfam" id="PF05345">
    <property type="entry name" value="He_PIG"/>
    <property type="match status" value="1"/>
</dbReference>
<evidence type="ECO:0000256" key="1">
    <source>
        <dbReference type="ARBA" id="ARBA00004613"/>
    </source>
</evidence>
<dbReference type="PANTHER" id="PTHR38340">
    <property type="entry name" value="S-LAYER PROTEIN"/>
    <property type="match status" value="1"/>
</dbReference>
<dbReference type="InterPro" id="IPR011049">
    <property type="entry name" value="Serralysin-like_metalloprot_C"/>
</dbReference>
<dbReference type="InterPro" id="IPR040853">
    <property type="entry name" value="RapA2_cadherin-like"/>
</dbReference>
<feature type="region of interest" description="Disordered" evidence="4">
    <location>
        <begin position="2852"/>
        <end position="2873"/>
    </location>
</feature>
<evidence type="ECO:0000256" key="3">
    <source>
        <dbReference type="ARBA" id="ARBA00022837"/>
    </source>
</evidence>
<dbReference type="GO" id="GO:0005509">
    <property type="term" value="F:calcium ion binding"/>
    <property type="evidence" value="ECO:0007669"/>
    <property type="project" value="InterPro"/>
</dbReference>
<dbReference type="Pfam" id="PF00353">
    <property type="entry name" value="HemolysinCabind"/>
    <property type="match status" value="16"/>
</dbReference>
<organism evidence="6 7">
    <name type="scientific">Telluria aromaticivorans</name>
    <dbReference type="NCBI Taxonomy" id="2725995"/>
    <lineage>
        <taxon>Bacteria</taxon>
        <taxon>Pseudomonadati</taxon>
        <taxon>Pseudomonadota</taxon>
        <taxon>Betaproteobacteria</taxon>
        <taxon>Burkholderiales</taxon>
        <taxon>Oxalobacteraceae</taxon>
        <taxon>Telluria group</taxon>
        <taxon>Telluria</taxon>
    </lineage>
</organism>
<dbReference type="Pfam" id="PF06594">
    <property type="entry name" value="HCBP_related"/>
    <property type="match status" value="1"/>
</dbReference>
<dbReference type="InterPro" id="IPR001343">
    <property type="entry name" value="Hemolysn_Ca-bd"/>
</dbReference>
<feature type="region of interest" description="Disordered" evidence="4">
    <location>
        <begin position="852"/>
        <end position="879"/>
    </location>
</feature>
<dbReference type="PROSITE" id="PS00330">
    <property type="entry name" value="HEMOLYSIN_CALCIUM"/>
    <property type="match status" value="13"/>
</dbReference>
<dbReference type="InterPro" id="IPR018511">
    <property type="entry name" value="Hemolysin-typ_Ca-bd_CS"/>
</dbReference>
<evidence type="ECO:0000256" key="2">
    <source>
        <dbReference type="ARBA" id="ARBA00022525"/>
    </source>
</evidence>
<dbReference type="RefSeq" id="WP_171088245.1">
    <property type="nucleotide sequence ID" value="NZ_JABAIV010000010.1"/>
</dbReference>
<dbReference type="InterPro" id="IPR006644">
    <property type="entry name" value="Cadg"/>
</dbReference>
<name>A0A7Y2P2D6_9BURK</name>
<dbReference type="NCBIfam" id="TIGR01965">
    <property type="entry name" value="VCBS_repeat"/>
    <property type="match status" value="12"/>
</dbReference>
<dbReference type="InterPro" id="IPR013783">
    <property type="entry name" value="Ig-like_fold"/>
</dbReference>